<dbReference type="KEGG" id="bsed:DN745_18150"/>
<keyword evidence="2" id="KW-1185">Reference proteome</keyword>
<dbReference type="PANTHER" id="PTHR45947">
    <property type="entry name" value="SULFOQUINOVOSYL TRANSFERASE SQD2"/>
    <property type="match status" value="1"/>
</dbReference>
<dbReference type="GO" id="GO:0016757">
    <property type="term" value="F:glycosyltransferase activity"/>
    <property type="evidence" value="ECO:0007669"/>
    <property type="project" value="InterPro"/>
</dbReference>
<dbReference type="InterPro" id="IPR001296">
    <property type="entry name" value="Glyco_trans_1"/>
</dbReference>
<dbReference type="Pfam" id="PF00534">
    <property type="entry name" value="Glycos_transf_1"/>
    <property type="match status" value="1"/>
</dbReference>
<dbReference type="InterPro" id="IPR050194">
    <property type="entry name" value="Glycosyltransferase_grp1"/>
</dbReference>
<proteinExistence type="predicted"/>
<evidence type="ECO:0000313" key="2">
    <source>
        <dbReference type="Proteomes" id="UP000249799"/>
    </source>
</evidence>
<dbReference type="CDD" id="cd03801">
    <property type="entry name" value="GT4_PimA-like"/>
    <property type="match status" value="1"/>
</dbReference>
<gene>
    <name evidence="1" type="ORF">DN745_18150</name>
</gene>
<evidence type="ECO:0000313" key="1">
    <source>
        <dbReference type="EMBL" id="AWV91144.1"/>
    </source>
</evidence>
<accession>A0A2Z4FR30</accession>
<sequence>MSHPKIVVLTNIPTYHQVDLFDELADSNAYDIEVFYLRSMTPGRHWTKLPEPAHPHRMLPVAFEKSVYYLNPTLVTDFIRARPDVLIVGQYAGWSYQVAMYLATLAKIPWVFWCEPMGVKHFEVTQLTPELFRNKMRKAAYWPAQKFAAQHWGIGVKAQHQFEEMTGLPAHNFPYYSKLSRFSRGELPYMPNGKVRFLFAGRYSYRKGFDVLLDAFSQLDERGVDPATWSLTLCGKGEMGERIANYPDIITNITDLGFQELERMPGIMKSHDVFIAPSRYDGWGMVVPEALAAGMPVITTHAMGSAEDIGKSFDWLHLNDPGNSEQLTESLQQFLSKDTHLKDLGVKACEAAQQYDVAAARPRFEALISDLLSPGVPQ</sequence>
<protein>
    <submittedName>
        <fullName evidence="1">Uncharacterized protein</fullName>
    </submittedName>
</protein>
<dbReference type="OrthoDB" id="9775208at2"/>
<organism evidence="1 2">
    <name type="scientific">Bradymonas sediminis</name>
    <dbReference type="NCBI Taxonomy" id="1548548"/>
    <lineage>
        <taxon>Bacteria</taxon>
        <taxon>Deltaproteobacteria</taxon>
        <taxon>Bradymonadales</taxon>
        <taxon>Bradymonadaceae</taxon>
        <taxon>Bradymonas</taxon>
    </lineage>
</organism>
<reference evidence="1 2" key="1">
    <citation type="submission" date="2018-06" db="EMBL/GenBank/DDBJ databases">
        <title>Lujinxingia sediminis gen. nov. sp. nov., a new facultative anaerobic member of the class Deltaproteobacteria, and proposal of Lujinxingaceae fam. nov.</title>
        <authorList>
            <person name="Guo L.-Y."/>
            <person name="Li C.-M."/>
            <person name="Wang S."/>
            <person name="Du Z.-J."/>
        </authorList>
    </citation>
    <scope>NUCLEOTIDE SEQUENCE [LARGE SCALE GENOMIC DNA]</scope>
    <source>
        <strain evidence="1 2">FA350</strain>
    </source>
</reference>
<name>A0A2Z4FR30_9DELT</name>
<dbReference type="RefSeq" id="WP_111337142.1">
    <property type="nucleotide sequence ID" value="NZ_CP030032.1"/>
</dbReference>
<dbReference type="AlphaFoldDB" id="A0A2Z4FR30"/>
<dbReference type="EMBL" id="CP030032">
    <property type="protein sequence ID" value="AWV91144.1"/>
    <property type="molecule type" value="Genomic_DNA"/>
</dbReference>
<dbReference type="Gene3D" id="3.40.50.2000">
    <property type="entry name" value="Glycogen Phosphorylase B"/>
    <property type="match status" value="2"/>
</dbReference>
<dbReference type="Proteomes" id="UP000249799">
    <property type="component" value="Chromosome"/>
</dbReference>
<dbReference type="SUPFAM" id="SSF53756">
    <property type="entry name" value="UDP-Glycosyltransferase/glycogen phosphorylase"/>
    <property type="match status" value="1"/>
</dbReference>
<dbReference type="PANTHER" id="PTHR45947:SF3">
    <property type="entry name" value="SULFOQUINOVOSYL TRANSFERASE SQD2"/>
    <property type="match status" value="1"/>
</dbReference>